<keyword evidence="11" id="KW-1185">Reference proteome</keyword>
<accession>A0AAW0MLM7</accession>
<dbReference type="InterPro" id="IPR051320">
    <property type="entry name" value="Viral_Replic_Matur_Polypro"/>
</dbReference>
<evidence type="ECO:0000256" key="2">
    <source>
        <dbReference type="ARBA" id="ARBA00012180"/>
    </source>
</evidence>
<dbReference type="PANTHER" id="PTHR33064:SF37">
    <property type="entry name" value="RIBONUCLEASE H"/>
    <property type="match status" value="1"/>
</dbReference>
<dbReference type="Pfam" id="PF17919">
    <property type="entry name" value="RT_RNaseH_2"/>
    <property type="match status" value="1"/>
</dbReference>
<keyword evidence="7" id="KW-0378">Hydrolase</keyword>
<comment type="caution">
    <text evidence="10">The sequence shown here is derived from an EMBL/GenBank/DDBJ whole genome shotgun (WGS) entry which is preliminary data.</text>
</comment>
<keyword evidence="5" id="KW-0540">Nuclease</keyword>
<keyword evidence="6" id="KW-0255">Endonuclease</keyword>
<evidence type="ECO:0000313" key="11">
    <source>
        <dbReference type="Proteomes" id="UP001460270"/>
    </source>
</evidence>
<gene>
    <name evidence="10" type="ORF">WMY93_033086</name>
</gene>
<evidence type="ECO:0000256" key="7">
    <source>
        <dbReference type="ARBA" id="ARBA00022801"/>
    </source>
</evidence>
<evidence type="ECO:0000256" key="4">
    <source>
        <dbReference type="ARBA" id="ARBA00022695"/>
    </source>
</evidence>
<protein>
    <recommendedName>
        <fullName evidence="2">ribonuclease H</fullName>
        <ecNumber evidence="2">3.1.26.4</ecNumber>
    </recommendedName>
</protein>
<dbReference type="Gene3D" id="2.30.30.850">
    <property type="match status" value="1"/>
</dbReference>
<evidence type="ECO:0000256" key="8">
    <source>
        <dbReference type="SAM" id="MobiDB-lite"/>
    </source>
</evidence>
<proteinExistence type="inferred from homology"/>
<evidence type="ECO:0000256" key="3">
    <source>
        <dbReference type="ARBA" id="ARBA00022679"/>
    </source>
</evidence>
<evidence type="ECO:0000256" key="5">
    <source>
        <dbReference type="ARBA" id="ARBA00022722"/>
    </source>
</evidence>
<dbReference type="Gene3D" id="3.30.70.270">
    <property type="match status" value="2"/>
</dbReference>
<dbReference type="InterPro" id="IPR041577">
    <property type="entry name" value="RT_RNaseH_2"/>
</dbReference>
<evidence type="ECO:0000313" key="10">
    <source>
        <dbReference type="EMBL" id="KAK7880248.1"/>
    </source>
</evidence>
<dbReference type="GO" id="GO:0016779">
    <property type="term" value="F:nucleotidyltransferase activity"/>
    <property type="evidence" value="ECO:0007669"/>
    <property type="project" value="UniProtKB-KW"/>
</dbReference>
<dbReference type="InterPro" id="IPR040643">
    <property type="entry name" value="MLVIN_C"/>
</dbReference>
<reference evidence="11" key="1">
    <citation type="submission" date="2024-04" db="EMBL/GenBank/DDBJ databases">
        <title>Salinicola lusitanus LLJ914,a marine bacterium isolated from the Okinawa Trough.</title>
        <authorList>
            <person name="Li J."/>
        </authorList>
    </citation>
    <scope>NUCLEOTIDE SEQUENCE [LARGE SCALE GENOMIC DNA]</scope>
</reference>
<keyword evidence="3" id="KW-0808">Transferase</keyword>
<dbReference type="EMBL" id="JBBPFD010000122">
    <property type="protein sequence ID" value="KAK7880248.1"/>
    <property type="molecule type" value="Genomic_DNA"/>
</dbReference>
<dbReference type="Gene3D" id="3.10.20.370">
    <property type="match status" value="1"/>
</dbReference>
<feature type="non-terminal residue" evidence="10">
    <location>
        <position position="819"/>
    </location>
</feature>
<evidence type="ECO:0000256" key="1">
    <source>
        <dbReference type="ARBA" id="ARBA00010879"/>
    </source>
</evidence>
<dbReference type="AlphaFoldDB" id="A0AAW0MLM7"/>
<dbReference type="Gene3D" id="3.10.10.10">
    <property type="entry name" value="HIV Type 1 Reverse Transcriptase, subunit A, domain 1"/>
    <property type="match status" value="1"/>
</dbReference>
<dbReference type="PANTHER" id="PTHR33064">
    <property type="entry name" value="POL PROTEIN"/>
    <property type="match status" value="1"/>
</dbReference>
<comment type="similarity">
    <text evidence="1">Belongs to the beta type-B retroviral polymerase family. HERV class-II K(HML-2) pol subfamily.</text>
</comment>
<dbReference type="Proteomes" id="UP001460270">
    <property type="component" value="Unassembled WGS sequence"/>
</dbReference>
<dbReference type="EC" id="3.1.26.4" evidence="2"/>
<dbReference type="Pfam" id="PF00078">
    <property type="entry name" value="RVT_1"/>
    <property type="match status" value="1"/>
</dbReference>
<dbReference type="FunFam" id="3.30.70.270:FF:000020">
    <property type="entry name" value="Transposon Tf2-6 polyprotein-like Protein"/>
    <property type="match status" value="1"/>
</dbReference>
<dbReference type="InterPro" id="IPR043128">
    <property type="entry name" value="Rev_trsase/Diguanyl_cyclase"/>
</dbReference>
<keyword evidence="4" id="KW-0548">Nucleotidyltransferase</keyword>
<organism evidence="10 11">
    <name type="scientific">Mugilogobius chulae</name>
    <name type="common">yellowstripe goby</name>
    <dbReference type="NCBI Taxonomy" id="88201"/>
    <lineage>
        <taxon>Eukaryota</taxon>
        <taxon>Metazoa</taxon>
        <taxon>Chordata</taxon>
        <taxon>Craniata</taxon>
        <taxon>Vertebrata</taxon>
        <taxon>Euteleostomi</taxon>
        <taxon>Actinopterygii</taxon>
        <taxon>Neopterygii</taxon>
        <taxon>Teleostei</taxon>
        <taxon>Neoteleostei</taxon>
        <taxon>Acanthomorphata</taxon>
        <taxon>Gobiaria</taxon>
        <taxon>Gobiiformes</taxon>
        <taxon>Gobioidei</taxon>
        <taxon>Gobiidae</taxon>
        <taxon>Gobionellinae</taxon>
        <taxon>Mugilogobius</taxon>
    </lineage>
</organism>
<dbReference type="SUPFAM" id="SSF56672">
    <property type="entry name" value="DNA/RNA polymerases"/>
    <property type="match status" value="1"/>
</dbReference>
<sequence>MAPDANVEFVNAGDLKCSFRVSADANQDLSHHWFECSEDVLTSDVLYWSNQYSALSVSPTDEQKALIHWDTNSCPHIALAKPKGVGWGEVHSFVSKCVVANDWTAVSDTPVSFSREAQAWRLKHPLSLHATREFCLLEDNLDSALYTGGFLSQAEAGDIAELRDVPAELWAKGPTDVGLIKSCQPVSITLKSEARPFRRQYPLRPEAVAGITPVFNALKDAGVIVPCENKGVCSPIFPVQKPTDPGEPEKWRFTNDLKAVNEAVAPLAAVVPNPYTILSQIPTDAKFFSVVDLANAFFSVPVHEDSQYWFTFEFKGRLHTFSRVCQGYVHAPAIFNAALRDSLAPLELSSGSCILQYVDDILLCAPTADQCKRDTVSLLKHLHADGHKASLSKLQFAKEEVLFLGHLISAEGKSISPKRIAAIQNLPKPATKKQLMSFIGICSYCRQYIANYSVMEAPLSALIHGKGLRTQDKITWTEEANKAFCDLKRALQTPPTLGLPDNSRPFIQTVDERNGCMVSVLLQSHGGALRPVAYFSAKLDPVAAGMPRCLRAVAAAEKAVVASRDFVGYSDLTLLVPHAVSVILLEQKTSHMSSARWLKYNAVLLELPNVTVKRCTQLNPATLLPTPEEGEPHSCIAAIEQVCSSRPDLREEPLTNPDLILFVDGSASRDPNGGETVLALRFALKVKDALPKAAEAVLHNYRPGDWVLIKETRRKHWRSKRWLGPFQVLLITDTAVKVAERGTWVHASHCRKVVSLPEGPHPESGPTPDAPLPGVGSHAAPPSPPRLEIVRTRGGRPPPAPTGRVLRQRKAEANAVTRG</sequence>
<evidence type="ECO:0000259" key="9">
    <source>
        <dbReference type="PROSITE" id="PS50878"/>
    </source>
</evidence>
<dbReference type="PROSITE" id="PS50878">
    <property type="entry name" value="RT_POL"/>
    <property type="match status" value="1"/>
</dbReference>
<dbReference type="GO" id="GO:0004523">
    <property type="term" value="F:RNA-DNA hybrid ribonuclease activity"/>
    <property type="evidence" value="ECO:0007669"/>
    <property type="project" value="UniProtKB-EC"/>
</dbReference>
<dbReference type="Pfam" id="PF18697">
    <property type="entry name" value="MLVIN_C"/>
    <property type="match status" value="1"/>
</dbReference>
<dbReference type="InterPro" id="IPR000477">
    <property type="entry name" value="RT_dom"/>
</dbReference>
<dbReference type="InterPro" id="IPR043502">
    <property type="entry name" value="DNA/RNA_pol_sf"/>
</dbReference>
<name>A0AAW0MLM7_9GOBI</name>
<feature type="region of interest" description="Disordered" evidence="8">
    <location>
        <begin position="755"/>
        <end position="819"/>
    </location>
</feature>
<feature type="domain" description="Reverse transcriptase" evidence="9">
    <location>
        <begin position="220"/>
        <end position="408"/>
    </location>
</feature>
<evidence type="ECO:0000256" key="6">
    <source>
        <dbReference type="ARBA" id="ARBA00022759"/>
    </source>
</evidence>